<dbReference type="Proteomes" id="UP000002051">
    <property type="component" value="Chromosome 4"/>
</dbReference>
<dbReference type="EnsemblPlants" id="KEH30814">
    <property type="protein sequence ID" value="KEH30814"/>
    <property type="gene ID" value="MTR_4g082883"/>
</dbReference>
<organism evidence="1 3">
    <name type="scientific">Medicago truncatula</name>
    <name type="common">Barrel medic</name>
    <name type="synonym">Medicago tribuloides</name>
    <dbReference type="NCBI Taxonomy" id="3880"/>
    <lineage>
        <taxon>Eukaryota</taxon>
        <taxon>Viridiplantae</taxon>
        <taxon>Streptophyta</taxon>
        <taxon>Embryophyta</taxon>
        <taxon>Tracheophyta</taxon>
        <taxon>Spermatophyta</taxon>
        <taxon>Magnoliopsida</taxon>
        <taxon>eudicotyledons</taxon>
        <taxon>Gunneridae</taxon>
        <taxon>Pentapetalae</taxon>
        <taxon>rosids</taxon>
        <taxon>fabids</taxon>
        <taxon>Fabales</taxon>
        <taxon>Fabaceae</taxon>
        <taxon>Papilionoideae</taxon>
        <taxon>50 kb inversion clade</taxon>
        <taxon>NPAAA clade</taxon>
        <taxon>Hologalegina</taxon>
        <taxon>IRL clade</taxon>
        <taxon>Trifolieae</taxon>
        <taxon>Medicago</taxon>
    </lineage>
</organism>
<name>A0A072UM07_MEDTR</name>
<evidence type="ECO:0000313" key="1">
    <source>
        <dbReference type="EMBL" id="KEH30814.1"/>
    </source>
</evidence>
<protein>
    <submittedName>
        <fullName evidence="1 2">Uncharacterized protein</fullName>
    </submittedName>
</protein>
<reference evidence="2" key="3">
    <citation type="submission" date="2015-04" db="UniProtKB">
        <authorList>
            <consortium name="EnsemblPlants"/>
        </authorList>
    </citation>
    <scope>IDENTIFICATION</scope>
    <source>
        <strain evidence="2">cv. Jemalong A17</strain>
    </source>
</reference>
<reference evidence="1 3" key="2">
    <citation type="journal article" date="2014" name="BMC Genomics">
        <title>An improved genome release (version Mt4.0) for the model legume Medicago truncatula.</title>
        <authorList>
            <person name="Tang H."/>
            <person name="Krishnakumar V."/>
            <person name="Bidwell S."/>
            <person name="Rosen B."/>
            <person name="Chan A."/>
            <person name="Zhou S."/>
            <person name="Gentzbittel L."/>
            <person name="Childs K.L."/>
            <person name="Yandell M."/>
            <person name="Gundlach H."/>
            <person name="Mayer K.F."/>
            <person name="Schwartz D.C."/>
            <person name="Town C.D."/>
        </authorList>
    </citation>
    <scope>GENOME REANNOTATION</scope>
    <source>
        <strain evidence="1">A17</strain>
        <strain evidence="2 3">cv. Jemalong A17</strain>
    </source>
</reference>
<evidence type="ECO:0000313" key="2">
    <source>
        <dbReference type="EnsemblPlants" id="KEH30814"/>
    </source>
</evidence>
<dbReference type="EMBL" id="CM001220">
    <property type="protein sequence ID" value="KEH30814.1"/>
    <property type="molecule type" value="Genomic_DNA"/>
</dbReference>
<dbReference type="AlphaFoldDB" id="A0A072UM07"/>
<reference evidence="1 3" key="1">
    <citation type="journal article" date="2011" name="Nature">
        <title>The Medicago genome provides insight into the evolution of rhizobial symbioses.</title>
        <authorList>
            <person name="Young N.D."/>
            <person name="Debelle F."/>
            <person name="Oldroyd G.E."/>
            <person name="Geurts R."/>
            <person name="Cannon S.B."/>
            <person name="Udvardi M.K."/>
            <person name="Benedito V.A."/>
            <person name="Mayer K.F."/>
            <person name="Gouzy J."/>
            <person name="Schoof H."/>
            <person name="Van de Peer Y."/>
            <person name="Proost S."/>
            <person name="Cook D.R."/>
            <person name="Meyers B.C."/>
            <person name="Spannagl M."/>
            <person name="Cheung F."/>
            <person name="De Mita S."/>
            <person name="Krishnakumar V."/>
            <person name="Gundlach H."/>
            <person name="Zhou S."/>
            <person name="Mudge J."/>
            <person name="Bharti A.K."/>
            <person name="Murray J.D."/>
            <person name="Naoumkina M.A."/>
            <person name="Rosen B."/>
            <person name="Silverstein K.A."/>
            <person name="Tang H."/>
            <person name="Rombauts S."/>
            <person name="Zhao P.X."/>
            <person name="Zhou P."/>
            <person name="Barbe V."/>
            <person name="Bardou P."/>
            <person name="Bechner M."/>
            <person name="Bellec A."/>
            <person name="Berger A."/>
            <person name="Berges H."/>
            <person name="Bidwell S."/>
            <person name="Bisseling T."/>
            <person name="Choisne N."/>
            <person name="Couloux A."/>
            <person name="Denny R."/>
            <person name="Deshpande S."/>
            <person name="Dai X."/>
            <person name="Doyle J.J."/>
            <person name="Dudez A.M."/>
            <person name="Farmer A.D."/>
            <person name="Fouteau S."/>
            <person name="Franken C."/>
            <person name="Gibelin C."/>
            <person name="Gish J."/>
            <person name="Goldstein S."/>
            <person name="Gonzalez A.J."/>
            <person name="Green P.J."/>
            <person name="Hallab A."/>
            <person name="Hartog M."/>
            <person name="Hua A."/>
            <person name="Humphray S.J."/>
            <person name="Jeong D.H."/>
            <person name="Jing Y."/>
            <person name="Jocker A."/>
            <person name="Kenton S.M."/>
            <person name="Kim D.J."/>
            <person name="Klee K."/>
            <person name="Lai H."/>
            <person name="Lang C."/>
            <person name="Lin S."/>
            <person name="Macmil S.L."/>
            <person name="Magdelenat G."/>
            <person name="Matthews L."/>
            <person name="McCorrison J."/>
            <person name="Monaghan E.L."/>
            <person name="Mun J.H."/>
            <person name="Najar F.Z."/>
            <person name="Nicholson C."/>
            <person name="Noirot C."/>
            <person name="O'Bleness M."/>
            <person name="Paule C.R."/>
            <person name="Poulain J."/>
            <person name="Prion F."/>
            <person name="Qin B."/>
            <person name="Qu C."/>
            <person name="Retzel E.F."/>
            <person name="Riddle C."/>
            <person name="Sallet E."/>
            <person name="Samain S."/>
            <person name="Samson N."/>
            <person name="Sanders I."/>
            <person name="Saurat O."/>
            <person name="Scarpelli C."/>
            <person name="Schiex T."/>
            <person name="Segurens B."/>
            <person name="Severin A.J."/>
            <person name="Sherrier D.J."/>
            <person name="Shi R."/>
            <person name="Sims S."/>
            <person name="Singer S.R."/>
            <person name="Sinharoy S."/>
            <person name="Sterck L."/>
            <person name="Viollet A."/>
            <person name="Wang B.B."/>
            <person name="Wang K."/>
            <person name="Wang M."/>
            <person name="Wang X."/>
            <person name="Warfsmann J."/>
            <person name="Weissenbach J."/>
            <person name="White D.D."/>
            <person name="White J.D."/>
            <person name="Wiley G.B."/>
            <person name="Wincker P."/>
            <person name="Xing Y."/>
            <person name="Yang L."/>
            <person name="Yao Z."/>
            <person name="Ying F."/>
            <person name="Zhai J."/>
            <person name="Zhou L."/>
            <person name="Zuber A."/>
            <person name="Denarie J."/>
            <person name="Dixon R.A."/>
            <person name="May G.D."/>
            <person name="Schwartz D.C."/>
            <person name="Rogers J."/>
            <person name="Quetier F."/>
            <person name="Town C.D."/>
            <person name="Roe B.A."/>
        </authorList>
    </citation>
    <scope>NUCLEOTIDE SEQUENCE [LARGE SCALE GENOMIC DNA]</scope>
    <source>
        <strain evidence="1">A17</strain>
        <strain evidence="2 3">cv. Jemalong A17</strain>
    </source>
</reference>
<evidence type="ECO:0000313" key="3">
    <source>
        <dbReference type="Proteomes" id="UP000002051"/>
    </source>
</evidence>
<keyword evidence="3" id="KW-1185">Reference proteome</keyword>
<gene>
    <name evidence="1" type="ordered locus">MTR_4g082883</name>
</gene>
<proteinExistence type="predicted"/>
<sequence length="100" mass="10127">MSGYGRPILLKSSTTNSVDIFSWQKISGAKDAVASAQTTVGNAAAGVQTTVGNAAANVQKTVGEYATKAADFVQSKPEEPAKPEGVIAGAKNAVGGLFKK</sequence>
<accession>A0A072UM07</accession>
<dbReference type="HOGENOM" id="CLU_181049_0_0_1"/>